<dbReference type="AlphaFoldDB" id="A0A6P6D9J9"/>
<name>A0A6P6D9J9_OCTDE</name>
<keyword evidence="2" id="KW-0964">Secreted</keyword>
<dbReference type="InterPro" id="IPR045860">
    <property type="entry name" value="Snake_toxin-like_sf"/>
</dbReference>
<dbReference type="Pfam" id="PF00021">
    <property type="entry name" value="UPAR_LY6"/>
    <property type="match status" value="2"/>
</dbReference>
<dbReference type="InterPro" id="IPR050918">
    <property type="entry name" value="CNF-like_PLA2_Inhibitor"/>
</dbReference>
<feature type="chain" id="PRO_5028385671" evidence="3">
    <location>
        <begin position="27"/>
        <end position="219"/>
    </location>
</feature>
<evidence type="ECO:0000256" key="3">
    <source>
        <dbReference type="SAM" id="SignalP"/>
    </source>
</evidence>
<dbReference type="Gene3D" id="2.10.60.10">
    <property type="entry name" value="CD59"/>
    <property type="match status" value="1"/>
</dbReference>
<evidence type="ECO:0000256" key="1">
    <source>
        <dbReference type="ARBA" id="ARBA00004613"/>
    </source>
</evidence>
<reference evidence="6" key="1">
    <citation type="submission" date="2025-08" db="UniProtKB">
        <authorList>
            <consortium name="RefSeq"/>
        </authorList>
    </citation>
    <scope>IDENTIFICATION</scope>
</reference>
<feature type="domain" description="UPAR/Ly6" evidence="4">
    <location>
        <begin position="119"/>
        <end position="193"/>
    </location>
</feature>
<keyword evidence="3" id="KW-0732">Signal</keyword>
<dbReference type="InParanoid" id="A0A6P6D9J9"/>
<evidence type="ECO:0000313" key="5">
    <source>
        <dbReference type="Proteomes" id="UP000515203"/>
    </source>
</evidence>
<comment type="subcellular location">
    <subcellularLocation>
        <location evidence="1">Secreted</location>
    </subcellularLocation>
</comment>
<dbReference type="GeneID" id="101574973"/>
<evidence type="ECO:0000313" key="6">
    <source>
        <dbReference type="RefSeq" id="XP_023556761.1"/>
    </source>
</evidence>
<dbReference type="PANTHER" id="PTHR20914:SF8">
    <property type="entry name" value="GENE 12253-RELATED"/>
    <property type="match status" value="1"/>
</dbReference>
<dbReference type="SUPFAM" id="SSF57302">
    <property type="entry name" value="Snake toxin-like"/>
    <property type="match status" value="1"/>
</dbReference>
<feature type="domain" description="UPAR/Ly6" evidence="4">
    <location>
        <begin position="23"/>
        <end position="106"/>
    </location>
</feature>
<dbReference type="PANTHER" id="PTHR20914">
    <property type="entry name" value="LY6/PLAUR DOMAIN-CONTAINING PROTEIN 8"/>
    <property type="match status" value="1"/>
</dbReference>
<protein>
    <submittedName>
        <fullName evidence="6">Protein RoBo-1-like</fullName>
    </submittedName>
</protein>
<evidence type="ECO:0000259" key="4">
    <source>
        <dbReference type="Pfam" id="PF00021"/>
    </source>
</evidence>
<dbReference type="Proteomes" id="UP000515203">
    <property type="component" value="Unplaced"/>
</dbReference>
<sequence length="219" mass="23314">MLPPSTLKTLFTICIFTAFQLTTVECYECTSCSIGECVFNPSTCKTSKACFSRRQELTTSGVLSGLAQEKGCSSGSCTPLAFSATLGEKYAFSYDHRCCQSKQCNKEDIALSRDSKPNGIECPACFTDDDPICDPDPLKCRGAETKCVVVTGKGTDSSARSRELFGMGCATESACNLDMTVMGAVKIRTKCKATSSGSPALTPITSAMLASLFLLKVLL</sequence>
<dbReference type="GO" id="GO:0005576">
    <property type="term" value="C:extracellular region"/>
    <property type="evidence" value="ECO:0007669"/>
    <property type="project" value="UniProtKB-SubCell"/>
</dbReference>
<feature type="signal peptide" evidence="3">
    <location>
        <begin position="1"/>
        <end position="26"/>
    </location>
</feature>
<dbReference type="OrthoDB" id="9907178at2759"/>
<proteinExistence type="predicted"/>
<dbReference type="RefSeq" id="XP_023556761.1">
    <property type="nucleotide sequence ID" value="XM_023700993.1"/>
</dbReference>
<dbReference type="InterPro" id="IPR016054">
    <property type="entry name" value="LY6_UPA_recep-like"/>
</dbReference>
<accession>A0A6P6D9J9</accession>
<organism evidence="5 6">
    <name type="scientific">Octodon degus</name>
    <name type="common">Degu</name>
    <name type="synonym">Sciurus degus</name>
    <dbReference type="NCBI Taxonomy" id="10160"/>
    <lineage>
        <taxon>Eukaryota</taxon>
        <taxon>Metazoa</taxon>
        <taxon>Chordata</taxon>
        <taxon>Craniata</taxon>
        <taxon>Vertebrata</taxon>
        <taxon>Euteleostomi</taxon>
        <taxon>Mammalia</taxon>
        <taxon>Eutheria</taxon>
        <taxon>Euarchontoglires</taxon>
        <taxon>Glires</taxon>
        <taxon>Rodentia</taxon>
        <taxon>Hystricomorpha</taxon>
        <taxon>Octodontidae</taxon>
        <taxon>Octodon</taxon>
    </lineage>
</organism>
<gene>
    <name evidence="6" type="primary">LOC101574973</name>
</gene>
<keyword evidence="5" id="KW-1185">Reference proteome</keyword>
<evidence type="ECO:0000256" key="2">
    <source>
        <dbReference type="ARBA" id="ARBA00022525"/>
    </source>
</evidence>